<gene>
    <name evidence="8" type="ORF">D9C73_025351</name>
</gene>
<comment type="similarity">
    <text evidence="1">Belongs to the bZIP family. NFIL3 subfamily.</text>
</comment>
<evidence type="ECO:0000313" key="9">
    <source>
        <dbReference type="Proteomes" id="UP000298787"/>
    </source>
</evidence>
<dbReference type="STRING" id="240159.A0A4U5VUN1"/>
<dbReference type="GO" id="GO:0005634">
    <property type="term" value="C:nucleus"/>
    <property type="evidence" value="ECO:0007669"/>
    <property type="project" value="TreeGrafter"/>
</dbReference>
<evidence type="ECO:0000256" key="2">
    <source>
        <dbReference type="ARBA" id="ARBA00023015"/>
    </source>
</evidence>
<accession>A0A4U5VUN1</accession>
<dbReference type="SMART" id="SM00338">
    <property type="entry name" value="BRLZ"/>
    <property type="match status" value="1"/>
</dbReference>
<feature type="compositionally biased region" description="Polar residues" evidence="6">
    <location>
        <begin position="881"/>
        <end position="891"/>
    </location>
</feature>
<proteinExistence type="inferred from homology"/>
<evidence type="ECO:0000256" key="6">
    <source>
        <dbReference type="SAM" id="MobiDB-lite"/>
    </source>
</evidence>
<dbReference type="GO" id="GO:0007623">
    <property type="term" value="P:circadian rhythm"/>
    <property type="evidence" value="ECO:0007669"/>
    <property type="project" value="TreeGrafter"/>
</dbReference>
<reference evidence="8 9" key="1">
    <citation type="submission" date="2019-01" db="EMBL/GenBank/DDBJ databases">
        <title>Genome Assembly of Collichthys lucidus.</title>
        <authorList>
            <person name="Cai M."/>
            <person name="Xiao S."/>
        </authorList>
    </citation>
    <scope>NUCLEOTIDE SEQUENCE [LARGE SCALE GENOMIC DNA]</scope>
    <source>
        <strain evidence="8">JT15FE1705JMU</strain>
        <tissue evidence="8">Muscle</tissue>
    </source>
</reference>
<keyword evidence="4" id="KW-0804">Transcription</keyword>
<evidence type="ECO:0000259" key="7">
    <source>
        <dbReference type="PROSITE" id="PS50217"/>
    </source>
</evidence>
<dbReference type="InterPro" id="IPR046347">
    <property type="entry name" value="bZIP_sf"/>
</dbReference>
<dbReference type="Pfam" id="PF07716">
    <property type="entry name" value="bZIP_2"/>
    <property type="match status" value="1"/>
</dbReference>
<feature type="domain" description="BZIP" evidence="7">
    <location>
        <begin position="812"/>
        <end position="862"/>
    </location>
</feature>
<feature type="region of interest" description="Disordered" evidence="6">
    <location>
        <begin position="317"/>
        <end position="366"/>
    </location>
</feature>
<feature type="compositionally biased region" description="Polar residues" evidence="6">
    <location>
        <begin position="930"/>
        <end position="944"/>
    </location>
</feature>
<evidence type="ECO:0000256" key="5">
    <source>
        <dbReference type="ARBA" id="ARBA00023242"/>
    </source>
</evidence>
<dbReference type="InterPro" id="IPR047106">
    <property type="entry name" value="NFIL3-like_bZIP"/>
</dbReference>
<dbReference type="FunFam" id="1.20.5.170:FF:000025">
    <property type="entry name" value="nuclear factor interleukin-3-regulated protein-like"/>
    <property type="match status" value="1"/>
</dbReference>
<feature type="region of interest" description="Disordered" evidence="6">
    <location>
        <begin position="572"/>
        <end position="596"/>
    </location>
</feature>
<dbReference type="SUPFAM" id="SSF57959">
    <property type="entry name" value="Leucine zipper domain"/>
    <property type="match status" value="1"/>
</dbReference>
<feature type="region of interest" description="Disordered" evidence="6">
    <location>
        <begin position="536"/>
        <end position="560"/>
    </location>
</feature>
<organism evidence="8 9">
    <name type="scientific">Collichthys lucidus</name>
    <name type="common">Big head croaker</name>
    <name type="synonym">Sciaena lucida</name>
    <dbReference type="NCBI Taxonomy" id="240159"/>
    <lineage>
        <taxon>Eukaryota</taxon>
        <taxon>Metazoa</taxon>
        <taxon>Chordata</taxon>
        <taxon>Craniata</taxon>
        <taxon>Vertebrata</taxon>
        <taxon>Euteleostomi</taxon>
        <taxon>Actinopterygii</taxon>
        <taxon>Neopterygii</taxon>
        <taxon>Teleostei</taxon>
        <taxon>Neoteleostei</taxon>
        <taxon>Acanthomorphata</taxon>
        <taxon>Eupercaria</taxon>
        <taxon>Sciaenidae</taxon>
        <taxon>Collichthys</taxon>
    </lineage>
</organism>
<feature type="region of interest" description="Disordered" evidence="6">
    <location>
        <begin position="878"/>
        <end position="948"/>
    </location>
</feature>
<dbReference type="Proteomes" id="UP000298787">
    <property type="component" value="Chromosome 23"/>
</dbReference>
<keyword evidence="9" id="KW-1185">Reference proteome</keyword>
<keyword evidence="3" id="KW-0238">DNA-binding</keyword>
<dbReference type="EMBL" id="CM014100">
    <property type="protein sequence ID" value="TKS92447.1"/>
    <property type="molecule type" value="Genomic_DNA"/>
</dbReference>
<dbReference type="Gene3D" id="1.20.5.170">
    <property type="match status" value="1"/>
</dbReference>
<feature type="compositionally biased region" description="Basic and acidic residues" evidence="6">
    <location>
        <begin position="643"/>
        <end position="652"/>
    </location>
</feature>
<name>A0A4U5VUN1_COLLU</name>
<feature type="compositionally biased region" description="Polar residues" evidence="6">
    <location>
        <begin position="678"/>
        <end position="690"/>
    </location>
</feature>
<dbReference type="PROSITE" id="PS00036">
    <property type="entry name" value="BZIP_BASIC"/>
    <property type="match status" value="1"/>
</dbReference>
<sequence>METRHPRPNPQDLKDDGGLWMKTDSNHTDSPSAVALPAPSVITRYYSMMDDGVAGDVFVPPPPSYTAPPLPIEYAADVMVNNPSVTLTNVPADATDAKTNPTNQLMAAHNKVDEVKTSTAKTSEEFMDTVSLSKDEDSTLPKDQDQTSMEGRGGNLDNTTEDRESQAEPEVILSRRQKNWRETDIEKDRTHSGDICGLAESCGPLTPCKCIQNEPHVPEVPTEVPNDDDEEQADPRMSEETEGEQGDGRRITTDIQQGEQLLQRLQNVQLRQDECTESPHASQQVNQEVRGRTTGALGTEVDHFKAREVNLTVGDEKEETVRDVGGKTMSPSIIPAEPEPITDQSDSRVSPINSSTQIPFPSTRRFSDTETSIERQINEVAQEQNLQRAGGLFNLADNPDVLEIPFKTNILLETLITSVGPGQYSDWQFSEQKMQKEISQEIQRELVLVNQGKIPGGYSKGEVRQLKETKLLFEAFQQDNTEGPTRYRKSPTSQMKGHIYPSVLERTQSLEMFSLKSRPVYRANSLRVYKTSEIEKSPEDFRSQTPTGGSGGGDKTHLLSCPKQDKQARLFRSMDSISNDTSSVEKREGSMAHESPILKQNPFYKLRPALALKPEVEKDIREAKAREEELRRQRCTLYGENRQNSEDGEKSRFTPTVVPDDTQLSRGKLERVWPPPSNADQSKPEQTQVASLLHPESPRALNTTQRYSPPAQRRLTRPLTGMMFEEESQQMRGQQEVAVLQALESPAAVIPCGGGGGGAGPMSFTDEAVSILTSSSLLARSLLGRTSAVKRKESPSSSIRRKREFIPVDKKDEGYWDKRRKNNEAAKRSREKRRVNDMVLESRVLALLEENARLRAELLALKFRFGLVKDPSNAPILPLTTAPQPTSQTLTPHYYVHRGDGGLPSSSASHPNNQPGQLSTRGSRDAGNMSEDSGFSTPGGSSVGSPIFFEDRLSDHGKLSPHRAEELGYDLHHSPADVLHSAGLTAGKLDQAESMKNLPHKLRFKTPGSGDMVDAIGDNSSARRSPVLSTSGREALREAPKILSGGETGAGHCTGSWLQQVEGDDSRRGRQSPQYSTSAAVCSFQLPPTQGQSEVQYKHENTHLKSQLNSLSEEVAQLKRLFTEQLMAKVN</sequence>
<feature type="region of interest" description="Disordered" evidence="6">
    <location>
        <begin position="218"/>
        <end position="250"/>
    </location>
</feature>
<feature type="compositionally biased region" description="Low complexity" evidence="6">
    <location>
        <begin position="330"/>
        <end position="341"/>
    </location>
</feature>
<evidence type="ECO:0000313" key="8">
    <source>
        <dbReference type="EMBL" id="TKS92447.1"/>
    </source>
</evidence>
<feature type="compositionally biased region" description="Polar residues" evidence="6">
    <location>
        <begin position="904"/>
        <end position="921"/>
    </location>
</feature>
<feature type="compositionally biased region" description="Basic and acidic residues" evidence="6">
    <location>
        <begin position="133"/>
        <end position="145"/>
    </location>
</feature>
<dbReference type="AlphaFoldDB" id="A0A4U5VUN1"/>
<dbReference type="GO" id="GO:0003700">
    <property type="term" value="F:DNA-binding transcription factor activity"/>
    <property type="evidence" value="ECO:0007669"/>
    <property type="project" value="InterPro"/>
</dbReference>
<feature type="region of interest" description="Disordered" evidence="6">
    <location>
        <begin position="1"/>
        <end position="34"/>
    </location>
</feature>
<evidence type="ECO:0000256" key="1">
    <source>
        <dbReference type="ARBA" id="ARBA00006079"/>
    </source>
</evidence>
<dbReference type="GO" id="GO:0003677">
    <property type="term" value="F:DNA binding"/>
    <property type="evidence" value="ECO:0007669"/>
    <property type="project" value="UniProtKB-KW"/>
</dbReference>
<feature type="region of interest" description="Disordered" evidence="6">
    <location>
        <begin position="636"/>
        <end position="710"/>
    </location>
</feature>
<feature type="compositionally biased region" description="Polar residues" evidence="6">
    <location>
        <begin position="342"/>
        <end position="360"/>
    </location>
</feature>
<dbReference type="InterPro" id="IPR004827">
    <property type="entry name" value="bZIP"/>
</dbReference>
<keyword evidence="2" id="KW-0805">Transcription regulation</keyword>
<keyword evidence="5" id="KW-0539">Nucleus</keyword>
<dbReference type="PANTHER" id="PTHR15284:SF6">
    <property type="entry name" value="HYPOTHETICAL LOC799271-RELATED"/>
    <property type="match status" value="1"/>
</dbReference>
<dbReference type="PANTHER" id="PTHR15284">
    <property type="entry name" value="NUCLEAR FACTOR INTERLEUKIN-3-REGULATED PROTEIN"/>
    <property type="match status" value="1"/>
</dbReference>
<evidence type="ECO:0000256" key="3">
    <source>
        <dbReference type="ARBA" id="ARBA00023125"/>
    </source>
</evidence>
<evidence type="ECO:0000256" key="4">
    <source>
        <dbReference type="ARBA" id="ARBA00023163"/>
    </source>
</evidence>
<dbReference type="InterPro" id="IPR047229">
    <property type="entry name" value="NFIL3-like"/>
</dbReference>
<dbReference type="CDD" id="cd14694">
    <property type="entry name" value="bZIP_NFIL3"/>
    <property type="match status" value="1"/>
</dbReference>
<protein>
    <submittedName>
        <fullName evidence="8">Nuclear factor interleukin-3-regulated protein</fullName>
    </submittedName>
</protein>
<feature type="region of interest" description="Disordered" evidence="6">
    <location>
        <begin position="128"/>
        <end position="186"/>
    </location>
</feature>
<dbReference type="PROSITE" id="PS50217">
    <property type="entry name" value="BZIP"/>
    <property type="match status" value="1"/>
</dbReference>